<name>D3UFR8_HELM1</name>
<dbReference type="RefSeq" id="WP_013022437.1">
    <property type="nucleotide sequence ID" value="NC_013949.1"/>
</dbReference>
<evidence type="ECO:0008006" key="6">
    <source>
        <dbReference type="Google" id="ProtNLM"/>
    </source>
</evidence>
<dbReference type="Pfam" id="PF17783">
    <property type="entry name" value="WHD_CvfB"/>
    <property type="match status" value="1"/>
</dbReference>
<feature type="domain" description="Conserved virulence factor B first S1" evidence="2">
    <location>
        <begin position="71"/>
        <end position="125"/>
    </location>
</feature>
<evidence type="ECO:0000313" key="5">
    <source>
        <dbReference type="Proteomes" id="UP000001522"/>
    </source>
</evidence>
<gene>
    <name evidence="4" type="ordered locus">HMU00750</name>
</gene>
<dbReference type="PANTHER" id="PTHR37296">
    <property type="entry name" value="CONSERVED VIRULENCE FACTOR B"/>
    <property type="match status" value="1"/>
</dbReference>
<dbReference type="HOGENOM" id="CLU_064885_1_0_7"/>
<feature type="domain" description="Conserved virulence factor B-like winged helix" evidence="3">
    <location>
        <begin position="215"/>
        <end position="264"/>
    </location>
</feature>
<evidence type="ECO:0000259" key="2">
    <source>
        <dbReference type="Pfam" id="PF13509"/>
    </source>
</evidence>
<dbReference type="Gene3D" id="2.40.50.140">
    <property type="entry name" value="Nucleic acid-binding proteins"/>
    <property type="match status" value="1"/>
</dbReference>
<dbReference type="KEGG" id="hms:HMU00750"/>
<reference evidence="4 5" key="1">
    <citation type="journal article" date="2010" name="BMC Genomics">
        <title>Comparative genomics and proteomics of Helicobacter mustelae, an ulcerogenic and carcinogenic gastric pathogen.</title>
        <authorList>
            <person name="O'Toole P.W."/>
            <person name="Snelling W.J."/>
            <person name="Canchaya C."/>
            <person name="Forde B.M."/>
            <person name="Hardie K.R."/>
            <person name="Josenhans C."/>
            <person name="Graham R.L.J."/>
            <person name="McMullan G."/>
            <person name="Parkhill J."/>
            <person name="Belda E."/>
            <person name="Bentley S.D."/>
        </authorList>
    </citation>
    <scope>NUCLEOTIDE SEQUENCE [LARGE SCALE GENOMIC DNA]</scope>
    <source>
        <strain evidence="5">ATCC 43772 / LMG 18044 / NCTC 12198 / 12198</strain>
    </source>
</reference>
<dbReference type="InterPro" id="IPR036388">
    <property type="entry name" value="WH-like_DNA-bd_sf"/>
</dbReference>
<dbReference type="AlphaFoldDB" id="D3UFR8"/>
<evidence type="ECO:0000313" key="4">
    <source>
        <dbReference type="EMBL" id="CBG39339.1"/>
    </source>
</evidence>
<protein>
    <recommendedName>
        <fullName evidence="6">RNA-binding protein</fullName>
    </recommendedName>
</protein>
<dbReference type="eggNOG" id="COG2996">
    <property type="taxonomic scope" value="Bacteria"/>
</dbReference>
<keyword evidence="5" id="KW-1185">Reference proteome</keyword>
<dbReference type="InterPro" id="IPR039566">
    <property type="entry name" value="CvfB_S1_st"/>
</dbReference>
<feature type="domain" description="Conserved virulence factor B first S1" evidence="2">
    <location>
        <begin position="3"/>
        <end position="63"/>
    </location>
</feature>
<sequence length="267" mass="30795">MEIGFFQELQISRFSSNGAYLCDEESSEVLLPNKFLQEEHKLGQKIRVFVSTDSEDRMVATTQIPYATRDQIAVLEIASIEDFGCFLDIGLDKDIFMPTKNPKRFHVGQRVCVFVTLDRTGRLIAKLGIKERLKAYPHKCKPYNRLSALPFERTPLGIGCVVEERYYGLLYHSSLFSPLPLFSPIEVQIQKIRTDGRLDLRLCSSNGIENFKKILDEKKVLNFHYDSCPKSIQETFGMSKKLFKKTLTALIKQKIIKLENQKIYKLK</sequence>
<evidence type="ECO:0000256" key="1">
    <source>
        <dbReference type="PIRNR" id="PIRNR012524"/>
    </source>
</evidence>
<dbReference type="PANTHER" id="PTHR37296:SF1">
    <property type="entry name" value="CONSERVED VIRULENCE FACTOR B"/>
    <property type="match status" value="1"/>
</dbReference>
<comment type="similarity">
    <text evidence="1">Belongs to the CvfB family.</text>
</comment>
<dbReference type="InterPro" id="IPR040764">
    <property type="entry name" value="CvfB_WH"/>
</dbReference>
<organism evidence="4 5">
    <name type="scientific">Helicobacter mustelae (strain ATCC 43772 / CCUG 25715 / CIP 103759 / LMG 18044 / NCTC 12198 / R85-136P)</name>
    <name type="common">Campylobacter mustelae</name>
    <dbReference type="NCBI Taxonomy" id="679897"/>
    <lineage>
        <taxon>Bacteria</taxon>
        <taxon>Pseudomonadati</taxon>
        <taxon>Campylobacterota</taxon>
        <taxon>Epsilonproteobacteria</taxon>
        <taxon>Campylobacterales</taxon>
        <taxon>Helicobacteraceae</taxon>
        <taxon>Helicobacter</taxon>
    </lineage>
</organism>
<evidence type="ECO:0000259" key="3">
    <source>
        <dbReference type="Pfam" id="PF17783"/>
    </source>
</evidence>
<accession>D3UFR8</accession>
<dbReference type="InterPro" id="IPR014464">
    <property type="entry name" value="CvfB_fam"/>
</dbReference>
<dbReference type="STRING" id="679897.HMU00750"/>
<dbReference type="InterPro" id="IPR012340">
    <property type="entry name" value="NA-bd_OB-fold"/>
</dbReference>
<dbReference type="Gene3D" id="1.10.10.10">
    <property type="entry name" value="Winged helix-like DNA-binding domain superfamily/Winged helix DNA-binding domain"/>
    <property type="match status" value="1"/>
</dbReference>
<dbReference type="PIRSF" id="PIRSF012524">
    <property type="entry name" value="YitL_S1"/>
    <property type="match status" value="1"/>
</dbReference>
<dbReference type="Pfam" id="PF13509">
    <property type="entry name" value="S1_2"/>
    <property type="match status" value="2"/>
</dbReference>
<dbReference type="EMBL" id="FN555004">
    <property type="protein sequence ID" value="CBG39339.1"/>
    <property type="molecule type" value="Genomic_DNA"/>
</dbReference>
<proteinExistence type="inferred from homology"/>
<dbReference type="Proteomes" id="UP000001522">
    <property type="component" value="Chromosome"/>
</dbReference>